<dbReference type="GO" id="GO:0003677">
    <property type="term" value="F:DNA binding"/>
    <property type="evidence" value="ECO:0007669"/>
    <property type="project" value="UniProtKB-KW"/>
</dbReference>
<dbReference type="EMBL" id="BOPG01000121">
    <property type="protein sequence ID" value="GIJ64574.1"/>
    <property type="molecule type" value="Genomic_DNA"/>
</dbReference>
<dbReference type="Gene3D" id="3.40.50.150">
    <property type="entry name" value="Vaccinia Virus protein VP39"/>
    <property type="match status" value="1"/>
</dbReference>
<evidence type="ECO:0000256" key="3">
    <source>
        <dbReference type="ARBA" id="ARBA00022679"/>
    </source>
</evidence>
<dbReference type="EC" id="2.1.1.-" evidence="8"/>
<dbReference type="GO" id="GO:0008170">
    <property type="term" value="F:N-methyltransferase activity"/>
    <property type="evidence" value="ECO:0007669"/>
    <property type="project" value="InterPro"/>
</dbReference>
<dbReference type="InterPro" id="IPR029063">
    <property type="entry name" value="SAM-dependent_MTases_sf"/>
</dbReference>
<comment type="caution">
    <text evidence="11">The sequence shown here is derived from an EMBL/GenBank/DDBJ whole genome shotgun (WGS) entry which is preliminary data.</text>
</comment>
<dbReference type="InterPro" id="IPR017985">
    <property type="entry name" value="MeTrfase_CN4_CS"/>
</dbReference>
<dbReference type="PROSITE" id="PS00093">
    <property type="entry name" value="N4_MTASE"/>
    <property type="match status" value="1"/>
</dbReference>
<comment type="catalytic activity">
    <reaction evidence="7">
        <text>a 2'-deoxycytidine in DNA + S-adenosyl-L-methionine = an N(4)-methyl-2'-deoxycytidine in DNA + S-adenosyl-L-homocysteine + H(+)</text>
        <dbReference type="Rhea" id="RHEA:16857"/>
        <dbReference type="Rhea" id="RHEA-COMP:11369"/>
        <dbReference type="Rhea" id="RHEA-COMP:13674"/>
        <dbReference type="ChEBI" id="CHEBI:15378"/>
        <dbReference type="ChEBI" id="CHEBI:57856"/>
        <dbReference type="ChEBI" id="CHEBI:59789"/>
        <dbReference type="ChEBI" id="CHEBI:85452"/>
        <dbReference type="ChEBI" id="CHEBI:137933"/>
        <dbReference type="EC" id="2.1.1.113"/>
    </reaction>
</comment>
<accession>A0A8J3ZIL8</accession>
<name>A0A8J3ZIL8_9ACTN</name>
<evidence type="ECO:0000256" key="6">
    <source>
        <dbReference type="ARBA" id="ARBA00023125"/>
    </source>
</evidence>
<feature type="domain" description="DNA methylase N-4/N-6" evidence="10">
    <location>
        <begin position="31"/>
        <end position="365"/>
    </location>
</feature>
<sequence length="396" mass="42202">MDGCRYRCSGPVELYLGDARDVLHAMPDASVDCLVTSPPFWSLRDYGTGTWTGGDPCCTHQPATRRRMDGDRCPACAARWTDPQYGLEPTVDAYVDRLVAVFDQARRVLTRSGTCWLNLGDSCAGGSRRAHDTTSGITASRRLSPVRSGSPLPAKNLVGVPWRVAFALQTSGCILRNAVIWAKPNPMPESVRDRLSTGYELLFLLTRSARYHFDLDPIRIPVLHPDAADGTRVFGGARNGATGGIGATARRRGGTYGRKHNGKHNGDASVEPRAASGNLRPVGHAHTAAHPKGRNPGDVWTVATRPYRGAHVAPFPVDLPLRAIAAGCPAGGIVCDPFSGAATTGLAALRLGRRYIGIDVNPAFHGEALHRLRPYLPDPVDGPVDGPTDGPTDGAG</sequence>
<dbReference type="AlphaFoldDB" id="A0A8J3ZIL8"/>
<evidence type="ECO:0000256" key="4">
    <source>
        <dbReference type="ARBA" id="ARBA00022691"/>
    </source>
</evidence>
<evidence type="ECO:0000256" key="5">
    <source>
        <dbReference type="ARBA" id="ARBA00022747"/>
    </source>
</evidence>
<keyword evidence="6" id="KW-0238">DNA-binding</keyword>
<dbReference type="InterPro" id="IPR002941">
    <property type="entry name" value="DNA_methylase_N4/N6"/>
</dbReference>
<comment type="similarity">
    <text evidence="1">Belongs to the N(4)/N(6)-methyltransferase family. N(4) subfamily.</text>
</comment>
<keyword evidence="2 11" id="KW-0489">Methyltransferase</keyword>
<evidence type="ECO:0000256" key="7">
    <source>
        <dbReference type="ARBA" id="ARBA00049120"/>
    </source>
</evidence>
<evidence type="ECO:0000259" key="10">
    <source>
        <dbReference type="Pfam" id="PF01555"/>
    </source>
</evidence>
<evidence type="ECO:0000256" key="8">
    <source>
        <dbReference type="RuleBase" id="RU362026"/>
    </source>
</evidence>
<proteinExistence type="inferred from homology"/>
<feature type="compositionally biased region" description="Low complexity" evidence="9">
    <location>
        <begin position="378"/>
        <end position="396"/>
    </location>
</feature>
<dbReference type="Pfam" id="PF01555">
    <property type="entry name" value="N6_N4_Mtase"/>
    <property type="match status" value="1"/>
</dbReference>
<dbReference type="Proteomes" id="UP000612585">
    <property type="component" value="Unassembled WGS sequence"/>
</dbReference>
<evidence type="ECO:0000313" key="12">
    <source>
        <dbReference type="Proteomes" id="UP000612585"/>
    </source>
</evidence>
<keyword evidence="5" id="KW-0680">Restriction system</keyword>
<organism evidence="11 12">
    <name type="scientific">Virgisporangium aurantiacum</name>
    <dbReference type="NCBI Taxonomy" id="175570"/>
    <lineage>
        <taxon>Bacteria</taxon>
        <taxon>Bacillati</taxon>
        <taxon>Actinomycetota</taxon>
        <taxon>Actinomycetes</taxon>
        <taxon>Micromonosporales</taxon>
        <taxon>Micromonosporaceae</taxon>
        <taxon>Virgisporangium</taxon>
    </lineage>
</organism>
<dbReference type="InterPro" id="IPR001091">
    <property type="entry name" value="RM_Methyltransferase"/>
</dbReference>
<dbReference type="PRINTS" id="PR00508">
    <property type="entry name" value="S21N4MTFRASE"/>
</dbReference>
<feature type="compositionally biased region" description="Basic residues" evidence="9">
    <location>
        <begin position="249"/>
        <end position="263"/>
    </location>
</feature>
<keyword evidence="12" id="KW-1185">Reference proteome</keyword>
<evidence type="ECO:0000256" key="2">
    <source>
        <dbReference type="ARBA" id="ARBA00022603"/>
    </source>
</evidence>
<gene>
    <name evidence="11" type="ORF">Vau01_120900</name>
</gene>
<keyword evidence="4" id="KW-0949">S-adenosyl-L-methionine</keyword>
<dbReference type="SUPFAM" id="SSF53335">
    <property type="entry name" value="S-adenosyl-L-methionine-dependent methyltransferases"/>
    <property type="match status" value="1"/>
</dbReference>
<dbReference type="GO" id="GO:0009307">
    <property type="term" value="P:DNA restriction-modification system"/>
    <property type="evidence" value="ECO:0007669"/>
    <property type="project" value="UniProtKB-KW"/>
</dbReference>
<evidence type="ECO:0000256" key="9">
    <source>
        <dbReference type="SAM" id="MobiDB-lite"/>
    </source>
</evidence>
<evidence type="ECO:0000313" key="11">
    <source>
        <dbReference type="EMBL" id="GIJ64574.1"/>
    </source>
</evidence>
<evidence type="ECO:0000256" key="1">
    <source>
        <dbReference type="ARBA" id="ARBA00010203"/>
    </source>
</evidence>
<feature type="region of interest" description="Disordered" evidence="9">
    <location>
        <begin position="244"/>
        <end position="297"/>
    </location>
</feature>
<dbReference type="GO" id="GO:0032259">
    <property type="term" value="P:methylation"/>
    <property type="evidence" value="ECO:0007669"/>
    <property type="project" value="UniProtKB-KW"/>
</dbReference>
<reference evidence="11" key="1">
    <citation type="submission" date="2021-01" db="EMBL/GenBank/DDBJ databases">
        <title>Whole genome shotgun sequence of Virgisporangium aurantiacum NBRC 16421.</title>
        <authorList>
            <person name="Komaki H."/>
            <person name="Tamura T."/>
        </authorList>
    </citation>
    <scope>NUCLEOTIDE SEQUENCE</scope>
    <source>
        <strain evidence="11">NBRC 16421</strain>
    </source>
</reference>
<dbReference type="GO" id="GO:0015667">
    <property type="term" value="F:site-specific DNA-methyltransferase (cytosine-N4-specific) activity"/>
    <property type="evidence" value="ECO:0007669"/>
    <property type="project" value="UniProtKB-EC"/>
</dbReference>
<protein>
    <recommendedName>
        <fullName evidence="8">Methyltransferase</fullName>
        <ecNumber evidence="8">2.1.1.-</ecNumber>
    </recommendedName>
</protein>
<keyword evidence="3" id="KW-0808">Transferase</keyword>
<feature type="region of interest" description="Disordered" evidence="9">
    <location>
        <begin position="375"/>
        <end position="396"/>
    </location>
</feature>